<dbReference type="InterPro" id="IPR014016">
    <property type="entry name" value="UvrD-like_ATP-bd"/>
</dbReference>
<dbReference type="Pfam" id="PF12705">
    <property type="entry name" value="PDDEXK_1"/>
    <property type="match status" value="1"/>
</dbReference>
<dbReference type="NCBIfam" id="TIGR02785">
    <property type="entry name" value="addA_Gpos"/>
    <property type="match status" value="1"/>
</dbReference>
<keyword evidence="2 14" id="KW-0547">Nucleotide-binding</keyword>
<organism evidence="18 19">
    <name type="scientific">Wujia chipingensis</name>
    <dbReference type="NCBI Taxonomy" id="2763670"/>
    <lineage>
        <taxon>Bacteria</taxon>
        <taxon>Bacillati</taxon>
        <taxon>Bacillota</taxon>
        <taxon>Clostridia</taxon>
        <taxon>Lachnospirales</taxon>
        <taxon>Lachnospiraceae</taxon>
        <taxon>Wujia</taxon>
    </lineage>
</organism>
<feature type="domain" description="UvrD-like helicase C-terminal" evidence="17">
    <location>
        <begin position="509"/>
        <end position="806"/>
    </location>
</feature>
<dbReference type="InterPro" id="IPR011335">
    <property type="entry name" value="Restrct_endonuc-II-like"/>
</dbReference>
<evidence type="ECO:0000256" key="15">
    <source>
        <dbReference type="SAM" id="Coils"/>
    </source>
</evidence>
<evidence type="ECO:0000313" key="19">
    <source>
        <dbReference type="Proteomes" id="UP000515819"/>
    </source>
</evidence>
<dbReference type="InterPro" id="IPR011604">
    <property type="entry name" value="PDDEXK-like_dom_sf"/>
</dbReference>
<evidence type="ECO:0000256" key="6">
    <source>
        <dbReference type="ARBA" id="ARBA00022839"/>
    </source>
</evidence>
<dbReference type="EC" id="5.6.2.4" evidence="12"/>
<dbReference type="KEGG" id="wcp:H9Q76_04820"/>
<evidence type="ECO:0000256" key="8">
    <source>
        <dbReference type="ARBA" id="ARBA00023125"/>
    </source>
</evidence>
<evidence type="ECO:0000259" key="17">
    <source>
        <dbReference type="PROSITE" id="PS51217"/>
    </source>
</evidence>
<keyword evidence="9" id="KW-0234">DNA repair</keyword>
<name>A0A7G9FPX8_9FIRM</name>
<dbReference type="Gene3D" id="3.90.320.10">
    <property type="match status" value="1"/>
</dbReference>
<accession>A0A7G9FPX8</accession>
<dbReference type="PROSITE" id="PS51217">
    <property type="entry name" value="UVRD_HELICASE_CTER"/>
    <property type="match status" value="1"/>
</dbReference>
<evidence type="ECO:0000256" key="14">
    <source>
        <dbReference type="PROSITE-ProRule" id="PRU00560"/>
    </source>
</evidence>
<keyword evidence="4 14" id="KW-0378">Hydrolase</keyword>
<evidence type="ECO:0000256" key="1">
    <source>
        <dbReference type="ARBA" id="ARBA00022722"/>
    </source>
</evidence>
<dbReference type="InterPro" id="IPR000212">
    <property type="entry name" value="DNA_helicase_UvrD/REP"/>
</dbReference>
<dbReference type="RefSeq" id="WP_249321760.1">
    <property type="nucleotide sequence ID" value="NZ_CP060632.1"/>
</dbReference>
<dbReference type="InterPro" id="IPR014017">
    <property type="entry name" value="DNA_helicase_UvrD-like_C"/>
</dbReference>
<dbReference type="PROSITE" id="PS51198">
    <property type="entry name" value="UVRD_HELICASE_ATP_BIND"/>
    <property type="match status" value="1"/>
</dbReference>
<dbReference type="GO" id="GO:0033202">
    <property type="term" value="C:DNA helicase complex"/>
    <property type="evidence" value="ECO:0007669"/>
    <property type="project" value="TreeGrafter"/>
</dbReference>
<reference evidence="18 19" key="1">
    <citation type="submission" date="2020-08" db="EMBL/GenBank/DDBJ databases">
        <authorList>
            <person name="Liu C."/>
            <person name="Sun Q."/>
        </authorList>
    </citation>
    <scope>NUCLEOTIDE SEQUENCE [LARGE SCALE GENOMIC DNA]</scope>
    <source>
        <strain evidence="18 19">NSJ-4</strain>
    </source>
</reference>
<keyword evidence="15" id="KW-0175">Coiled coil</keyword>
<evidence type="ECO:0000256" key="5">
    <source>
        <dbReference type="ARBA" id="ARBA00022806"/>
    </source>
</evidence>
<dbReference type="GO" id="GO:0043138">
    <property type="term" value="F:3'-5' DNA helicase activity"/>
    <property type="evidence" value="ECO:0007669"/>
    <property type="project" value="UniProtKB-EC"/>
</dbReference>
<dbReference type="Pfam" id="PF13361">
    <property type="entry name" value="UvrD_C"/>
    <property type="match status" value="1"/>
</dbReference>
<dbReference type="PANTHER" id="PTHR11070">
    <property type="entry name" value="UVRD / RECB / PCRA DNA HELICASE FAMILY MEMBER"/>
    <property type="match status" value="1"/>
</dbReference>
<evidence type="ECO:0000256" key="7">
    <source>
        <dbReference type="ARBA" id="ARBA00022840"/>
    </source>
</evidence>
<dbReference type="Gene3D" id="3.40.50.300">
    <property type="entry name" value="P-loop containing nucleotide triphosphate hydrolases"/>
    <property type="match status" value="4"/>
</dbReference>
<comment type="catalytic activity">
    <reaction evidence="11">
        <text>Couples ATP hydrolysis with the unwinding of duplex DNA by translocating in the 3'-5' direction.</text>
        <dbReference type="EC" id="5.6.2.4"/>
    </reaction>
</comment>
<evidence type="ECO:0000256" key="13">
    <source>
        <dbReference type="ARBA" id="ARBA00048988"/>
    </source>
</evidence>
<sequence length="1233" mass="140777">MPWTEKQEQVIKERNKTILVSAAAGSGKTATLVERIYQKMIDPEHPVDITSFLVVTFTKAAAAQMKEKLLKKLEEAQEQYPESEHIAKQNMLIQSADITTIDSFCLNIVKEYFSYLNLDPAVGIGDPGMLEMLKYDVMTELFEEKYAQLQEQGDTEFGRLLEVFCDGKRDDNLKDVLDKIYRQITSFPAPERFLEEARMGLQIDTAEDLNHAPWMQAMLDILHKKAAAAVQLAERCLAICEEADGPEQYREQIESDIEKLQAIGQADSYATMKGAIESKWATLSRKKFTGDKELQEACKTLRKEYKDEFDSKKLDSFKQSEAQILEDMQLLKTYLLPLLSLTEEFMTRFMEEKQKRKMLEFSDISHMAYQLVCAGYDEDGTAVPTEIGKTIANRYEEIYIDEYQDSNYLQEDILTAVSGKSRDVHNMFMVGDVKQSIYRFRMARPEIFVKKYNRYQAEGNDIKIELNHNFRSRAVVLRAINYFFYQLMGSDLGGITYDEKQALVPGKQFPEPPEGARIAEDVELLFADVDDTGDLSEEQLRQYGSPEKDTVEGYMIANRIRSLMQPDTGMQVYDEEEACYRPVRYKDIVILARSLKDYGDVIYNALTAQGIPVYLEKSKGYFQAVEIQVIMAMLSVVDNSRQDIPLSAVLLSPIGGLNESELAQICAAVRNAVSEKLCLYDICEYYAEDQADTELGGKVRRLLDLIEDLKEKKQHLSVSDLIWELLEQTGYYEYVTAMPAGDIRKSNVDMLLQKAVQFENGYYKGLFHFLRYVDKLKLMEKDEGEASVLSEDADVVRIMSIHKSKGLEYPVVFVAGMGRQFNRMELKDNVQVHPDYYLAAMAMHIKGRYKHNTAIRSIYAALEDAEMMAENLRVLYVAMTRAKEKLILTGAIRGADRLLAKYAYVEDMEPLLLPYNVRKNADSYAKHLLACMVRYNRLAAACKVQGKIRMEICNQEEILTAMIPMELHKRLQLEDIRRMAEQAEEDVFYAKNEASVSYVYPHMPMTTLGAKLSISDIKKMKAYDGKGYDINTEFALPDTAEQEIEKNLPKRAQSAGKTGTLTGAERGTIVHKFMEMLPFEAVDTDGDLDAYIAQQKAALLARGIFEERELVAIREAKIRKMLQSTLGCRMIEAARLGNLYKERQFSAGIPASEVYDVTEPDVLVVQGIIDAYFYEDDDVVVMDYKTDAADEETLVGRYRAQLASYAEVLERLTGKKVKEQVIYSFHLDKMIRL</sequence>
<evidence type="ECO:0000256" key="11">
    <source>
        <dbReference type="ARBA" id="ARBA00034617"/>
    </source>
</evidence>
<keyword evidence="1" id="KW-0540">Nuclease</keyword>
<dbReference type="Gene3D" id="1.10.486.10">
    <property type="entry name" value="PCRA, domain 4"/>
    <property type="match status" value="1"/>
</dbReference>
<dbReference type="SUPFAM" id="SSF52540">
    <property type="entry name" value="P-loop containing nucleoside triphosphate hydrolases"/>
    <property type="match status" value="1"/>
</dbReference>
<evidence type="ECO:0000256" key="3">
    <source>
        <dbReference type="ARBA" id="ARBA00022763"/>
    </source>
</evidence>
<dbReference type="Proteomes" id="UP000515819">
    <property type="component" value="Chromosome"/>
</dbReference>
<dbReference type="GO" id="GO:0004527">
    <property type="term" value="F:exonuclease activity"/>
    <property type="evidence" value="ECO:0007669"/>
    <property type="project" value="UniProtKB-KW"/>
</dbReference>
<proteinExistence type="predicted"/>
<keyword evidence="8" id="KW-0238">DNA-binding</keyword>
<feature type="coiled-coil region" evidence="15">
    <location>
        <begin position="59"/>
        <end position="86"/>
    </location>
</feature>
<dbReference type="GO" id="GO:0006302">
    <property type="term" value="P:double-strand break repair"/>
    <property type="evidence" value="ECO:0007669"/>
    <property type="project" value="InterPro"/>
</dbReference>
<evidence type="ECO:0000256" key="12">
    <source>
        <dbReference type="ARBA" id="ARBA00034808"/>
    </source>
</evidence>
<feature type="domain" description="UvrD-like helicase ATP-binding" evidence="16">
    <location>
        <begin position="1"/>
        <end position="473"/>
    </location>
</feature>
<dbReference type="GO" id="GO:0005524">
    <property type="term" value="F:ATP binding"/>
    <property type="evidence" value="ECO:0007669"/>
    <property type="project" value="UniProtKB-UniRule"/>
</dbReference>
<dbReference type="GO" id="GO:0003677">
    <property type="term" value="F:DNA binding"/>
    <property type="evidence" value="ECO:0007669"/>
    <property type="project" value="UniProtKB-KW"/>
</dbReference>
<dbReference type="GO" id="GO:0005829">
    <property type="term" value="C:cytosol"/>
    <property type="evidence" value="ECO:0007669"/>
    <property type="project" value="TreeGrafter"/>
</dbReference>
<comment type="catalytic activity">
    <reaction evidence="13">
        <text>ATP + H2O = ADP + phosphate + H(+)</text>
        <dbReference type="Rhea" id="RHEA:13065"/>
        <dbReference type="ChEBI" id="CHEBI:15377"/>
        <dbReference type="ChEBI" id="CHEBI:15378"/>
        <dbReference type="ChEBI" id="CHEBI:30616"/>
        <dbReference type="ChEBI" id="CHEBI:43474"/>
        <dbReference type="ChEBI" id="CHEBI:456216"/>
        <dbReference type="EC" id="5.6.2.4"/>
    </reaction>
</comment>
<evidence type="ECO:0000259" key="16">
    <source>
        <dbReference type="PROSITE" id="PS51198"/>
    </source>
</evidence>
<dbReference type="InterPro" id="IPR027417">
    <property type="entry name" value="P-loop_NTPase"/>
</dbReference>
<dbReference type="EMBL" id="CP060632">
    <property type="protein sequence ID" value="QNM00610.1"/>
    <property type="molecule type" value="Genomic_DNA"/>
</dbReference>
<keyword evidence="10" id="KW-0413">Isomerase</keyword>
<evidence type="ECO:0000256" key="9">
    <source>
        <dbReference type="ARBA" id="ARBA00023204"/>
    </source>
</evidence>
<dbReference type="PANTHER" id="PTHR11070:SF48">
    <property type="entry name" value="ATP-DEPENDENT HELICASE_NUCLEASE SUBUNIT A"/>
    <property type="match status" value="1"/>
</dbReference>
<evidence type="ECO:0000256" key="4">
    <source>
        <dbReference type="ARBA" id="ARBA00022801"/>
    </source>
</evidence>
<gene>
    <name evidence="18" type="primary">addA</name>
    <name evidence="18" type="ORF">H9Q76_04820</name>
</gene>
<evidence type="ECO:0000313" key="18">
    <source>
        <dbReference type="EMBL" id="QNM00610.1"/>
    </source>
</evidence>
<dbReference type="AlphaFoldDB" id="A0A7G9FPX8"/>
<protein>
    <recommendedName>
        <fullName evidence="12">DNA 3'-5' helicase</fullName>
        <ecNumber evidence="12">5.6.2.4</ecNumber>
    </recommendedName>
</protein>
<dbReference type="Pfam" id="PF00580">
    <property type="entry name" value="UvrD-helicase"/>
    <property type="match status" value="1"/>
</dbReference>
<dbReference type="GO" id="GO:0000725">
    <property type="term" value="P:recombinational repair"/>
    <property type="evidence" value="ECO:0007669"/>
    <property type="project" value="TreeGrafter"/>
</dbReference>
<dbReference type="InterPro" id="IPR014152">
    <property type="entry name" value="AddA"/>
</dbReference>
<evidence type="ECO:0000256" key="2">
    <source>
        <dbReference type="ARBA" id="ARBA00022741"/>
    </source>
</evidence>
<evidence type="ECO:0000256" key="10">
    <source>
        <dbReference type="ARBA" id="ARBA00023235"/>
    </source>
</evidence>
<dbReference type="SUPFAM" id="SSF52980">
    <property type="entry name" value="Restriction endonuclease-like"/>
    <property type="match status" value="1"/>
</dbReference>
<keyword evidence="3" id="KW-0227">DNA damage</keyword>
<keyword evidence="19" id="KW-1185">Reference proteome</keyword>
<keyword evidence="5 14" id="KW-0347">Helicase</keyword>
<keyword evidence="6 18" id="KW-0269">Exonuclease</keyword>
<dbReference type="InterPro" id="IPR038726">
    <property type="entry name" value="PDDEXK_AddAB-type"/>
</dbReference>
<keyword evidence="7 14" id="KW-0067">ATP-binding</keyword>
<feature type="binding site" evidence="14">
    <location>
        <begin position="22"/>
        <end position="29"/>
    </location>
    <ligand>
        <name>ATP</name>
        <dbReference type="ChEBI" id="CHEBI:30616"/>
    </ligand>
</feature>